<dbReference type="PANTHER" id="PTHR43861">
    <property type="entry name" value="TRANS-ACONITATE 2-METHYLTRANSFERASE-RELATED"/>
    <property type="match status" value="1"/>
</dbReference>
<dbReference type="Pfam" id="PF13649">
    <property type="entry name" value="Methyltransf_25"/>
    <property type="match status" value="1"/>
</dbReference>
<evidence type="ECO:0000256" key="1">
    <source>
        <dbReference type="ARBA" id="ARBA00022679"/>
    </source>
</evidence>
<feature type="domain" description="Methyltransferase" evidence="2">
    <location>
        <begin position="53"/>
        <end position="151"/>
    </location>
</feature>
<dbReference type="GO" id="GO:0032259">
    <property type="term" value="P:methylation"/>
    <property type="evidence" value="ECO:0007669"/>
    <property type="project" value="UniProtKB-KW"/>
</dbReference>
<dbReference type="Proteomes" id="UP000051888">
    <property type="component" value="Unassembled WGS sequence"/>
</dbReference>
<proteinExistence type="predicted"/>
<dbReference type="AlphaFoldDB" id="A0A0Q3WSN2"/>
<sequence length="234" mass="27145">MERINSIRIEEKKYHDYCYDNYRLFEEGSWLYKPVKTVMDLIPVLEEKENVKVLDLGCGVGRNSIPIAKKIKNKAGKVICVDLLESALKHLEQYSLQYDVSEVIETVHADIGEFNIKLEEYDLIVAVSSLEHVRSEEVLDHLLERMTKGTKRYGLHCLIVNSEVQEIDRTSNESLEAYMEVNLSTNEMLQKLEEHYRGWDILTKVVNPLEYIISRDGKDVMLRTNAITYVASRT</sequence>
<comment type="caution">
    <text evidence="3">The sequence shown here is derived from an EMBL/GenBank/DDBJ whole genome shotgun (WGS) entry which is preliminary data.</text>
</comment>
<dbReference type="Gene3D" id="3.40.50.150">
    <property type="entry name" value="Vaccinia Virus protein VP39"/>
    <property type="match status" value="1"/>
</dbReference>
<dbReference type="STRING" id="157838.AN964_01040"/>
<evidence type="ECO:0000313" key="3">
    <source>
        <dbReference type="EMBL" id="KQL52263.1"/>
    </source>
</evidence>
<dbReference type="InterPro" id="IPR041698">
    <property type="entry name" value="Methyltransf_25"/>
</dbReference>
<organism evidence="3 4">
    <name type="scientific">Heyndrickxia shackletonii</name>
    <dbReference type="NCBI Taxonomy" id="157838"/>
    <lineage>
        <taxon>Bacteria</taxon>
        <taxon>Bacillati</taxon>
        <taxon>Bacillota</taxon>
        <taxon>Bacilli</taxon>
        <taxon>Bacillales</taxon>
        <taxon>Bacillaceae</taxon>
        <taxon>Heyndrickxia</taxon>
    </lineage>
</organism>
<dbReference type="GO" id="GO:0008168">
    <property type="term" value="F:methyltransferase activity"/>
    <property type="evidence" value="ECO:0007669"/>
    <property type="project" value="UniProtKB-KW"/>
</dbReference>
<dbReference type="InterPro" id="IPR029063">
    <property type="entry name" value="SAM-dependent_MTases_sf"/>
</dbReference>
<name>A0A0Q3WSN2_9BACI</name>
<dbReference type="CDD" id="cd02440">
    <property type="entry name" value="AdoMet_MTases"/>
    <property type="match status" value="1"/>
</dbReference>
<protein>
    <submittedName>
        <fullName evidence="3">Methyltransferase</fullName>
    </submittedName>
</protein>
<dbReference type="OrthoDB" id="9804312at2"/>
<reference evidence="3 4" key="1">
    <citation type="submission" date="2015-09" db="EMBL/GenBank/DDBJ databases">
        <title>Genome sequencing project for genomic taxonomy and phylogenomics of Bacillus-like bacteria.</title>
        <authorList>
            <person name="Liu B."/>
            <person name="Wang J."/>
            <person name="Zhu Y."/>
            <person name="Liu G."/>
            <person name="Chen Q."/>
            <person name="Chen Z."/>
            <person name="Lan J."/>
            <person name="Che J."/>
            <person name="Ge C."/>
            <person name="Shi H."/>
            <person name="Pan Z."/>
            <person name="Liu X."/>
        </authorList>
    </citation>
    <scope>NUCLEOTIDE SEQUENCE [LARGE SCALE GENOMIC DNA]</scope>
    <source>
        <strain evidence="3 4">LMG 18435</strain>
    </source>
</reference>
<dbReference type="EMBL" id="LJJC01000004">
    <property type="protein sequence ID" value="KQL52263.1"/>
    <property type="molecule type" value="Genomic_DNA"/>
</dbReference>
<keyword evidence="1 3" id="KW-0808">Transferase</keyword>
<gene>
    <name evidence="3" type="ORF">AN964_01040</name>
</gene>
<dbReference type="PATRIC" id="fig|157838.3.peg.225"/>
<evidence type="ECO:0000259" key="2">
    <source>
        <dbReference type="Pfam" id="PF13649"/>
    </source>
</evidence>
<dbReference type="RefSeq" id="WP_055737944.1">
    <property type="nucleotide sequence ID" value="NZ_JAAIWL010000017.1"/>
</dbReference>
<keyword evidence="3" id="KW-0489">Methyltransferase</keyword>
<dbReference type="SUPFAM" id="SSF53335">
    <property type="entry name" value="S-adenosyl-L-methionine-dependent methyltransferases"/>
    <property type="match status" value="1"/>
</dbReference>
<accession>A0A0Q3WSN2</accession>
<keyword evidence="4" id="KW-1185">Reference proteome</keyword>
<evidence type="ECO:0000313" key="4">
    <source>
        <dbReference type="Proteomes" id="UP000051888"/>
    </source>
</evidence>